<evidence type="ECO:0000256" key="11">
    <source>
        <dbReference type="ARBA" id="ARBA00044492"/>
    </source>
</evidence>
<evidence type="ECO:0000256" key="9">
    <source>
        <dbReference type="ARBA" id="ARBA00022853"/>
    </source>
</evidence>
<feature type="compositionally biased region" description="Basic and acidic residues" evidence="17">
    <location>
        <begin position="777"/>
        <end position="797"/>
    </location>
</feature>
<keyword evidence="10 16" id="KW-0539">Nucleus</keyword>
<dbReference type="Proteomes" id="UP000184330">
    <property type="component" value="Unassembled WGS sequence"/>
</dbReference>
<feature type="compositionally biased region" description="Basic and acidic residues" evidence="17">
    <location>
        <begin position="566"/>
        <end position="595"/>
    </location>
</feature>
<feature type="region of interest" description="Disordered" evidence="17">
    <location>
        <begin position="166"/>
        <end position="194"/>
    </location>
</feature>
<dbReference type="SMART" id="SM00508">
    <property type="entry name" value="PostSET"/>
    <property type="match status" value="1"/>
</dbReference>
<feature type="domain" description="Post-SET" evidence="19">
    <location>
        <begin position="1265"/>
        <end position="1281"/>
    </location>
</feature>
<dbReference type="InterPro" id="IPR046341">
    <property type="entry name" value="SET_dom_sf"/>
</dbReference>
<dbReference type="SMART" id="SM01291">
    <property type="entry name" value="N-SET"/>
    <property type="match status" value="1"/>
</dbReference>
<comment type="function">
    <text evidence="11">Catalytic component of the COMPASS (Set1C) complex that specifically mono-, di- and trimethylates histone H3 to form H3K4me1/2/3. Binds RNAs which might negatively affect its histone methyltransferase activity. COMPASS recognizes ubiquitinated H2B on one face of the nucleosome which stimulates the methylation of H3 on the opposing face.</text>
</comment>
<proteinExistence type="predicted"/>
<protein>
    <recommendedName>
        <fullName evidence="4 16">Histone-lysine N-methyltransferase, H3 lysine-4 specific</fullName>
        <ecNumber evidence="3 16">2.1.1.354</ecNumber>
    </recommendedName>
</protein>
<name>A0A1L7XVU5_9HELO</name>
<feature type="domain" description="SET" evidence="18">
    <location>
        <begin position="1139"/>
        <end position="1256"/>
    </location>
</feature>
<evidence type="ECO:0000256" key="17">
    <source>
        <dbReference type="SAM" id="MobiDB-lite"/>
    </source>
</evidence>
<dbReference type="GO" id="GO:0003676">
    <property type="term" value="F:nucleic acid binding"/>
    <property type="evidence" value="ECO:0007669"/>
    <property type="project" value="InterPro"/>
</dbReference>
<evidence type="ECO:0000256" key="5">
    <source>
        <dbReference type="ARBA" id="ARBA00022454"/>
    </source>
</evidence>
<feature type="compositionally biased region" description="Basic and acidic residues" evidence="17">
    <location>
        <begin position="179"/>
        <end position="194"/>
    </location>
</feature>
<dbReference type="SMART" id="SM00317">
    <property type="entry name" value="SET"/>
    <property type="match status" value="1"/>
</dbReference>
<accession>A0A1L7XVU5</accession>
<keyword evidence="21" id="KW-1185">Reference proteome</keyword>
<dbReference type="InterPro" id="IPR003616">
    <property type="entry name" value="Post-SET_dom"/>
</dbReference>
<dbReference type="EMBL" id="FJOG01000066">
    <property type="protein sequence ID" value="CZR69161.1"/>
    <property type="molecule type" value="Genomic_DNA"/>
</dbReference>
<feature type="region of interest" description="Disordered" evidence="17">
    <location>
        <begin position="1"/>
        <end position="151"/>
    </location>
</feature>
<dbReference type="InterPro" id="IPR012677">
    <property type="entry name" value="Nucleotide-bd_a/b_plait_sf"/>
</dbReference>
<evidence type="ECO:0000259" key="18">
    <source>
        <dbReference type="PROSITE" id="PS50280"/>
    </source>
</evidence>
<dbReference type="CDD" id="cd20072">
    <property type="entry name" value="SET_SET1"/>
    <property type="match status" value="1"/>
</dbReference>
<evidence type="ECO:0000256" key="6">
    <source>
        <dbReference type="ARBA" id="ARBA00022603"/>
    </source>
</evidence>
<dbReference type="PANTHER" id="PTHR45814">
    <property type="entry name" value="HISTONE-LYSINE N-METHYLTRANSFERASE SETD1"/>
    <property type="match status" value="1"/>
</dbReference>
<feature type="compositionally biased region" description="Basic and acidic residues" evidence="17">
    <location>
        <begin position="704"/>
        <end position="716"/>
    </location>
</feature>
<keyword evidence="6 16" id="KW-0489">Methyltransferase</keyword>
<dbReference type="PROSITE" id="PS50868">
    <property type="entry name" value="POST_SET"/>
    <property type="match status" value="1"/>
</dbReference>
<comment type="catalytic activity">
    <reaction evidence="15">
        <text>N(6),N(6)-dimethyl-L-lysyl(4)-[histone H3] + S-adenosyl-L-methionine = N(6),N(6),N(6)-trimethyl-L-lysyl(4)-[histone H3] + S-adenosyl-L-homocysteine + H(+)</text>
        <dbReference type="Rhea" id="RHEA:60272"/>
        <dbReference type="Rhea" id="RHEA-COMP:15537"/>
        <dbReference type="Rhea" id="RHEA-COMP:15540"/>
        <dbReference type="ChEBI" id="CHEBI:15378"/>
        <dbReference type="ChEBI" id="CHEBI:57856"/>
        <dbReference type="ChEBI" id="CHEBI:59789"/>
        <dbReference type="ChEBI" id="CHEBI:61961"/>
        <dbReference type="ChEBI" id="CHEBI:61976"/>
    </reaction>
</comment>
<comment type="subcellular location">
    <subcellularLocation>
        <location evidence="2">Chromosome</location>
    </subcellularLocation>
    <subcellularLocation>
        <location evidence="1 16">Nucleus</location>
    </subcellularLocation>
</comment>
<feature type="compositionally biased region" description="Low complexity" evidence="17">
    <location>
        <begin position="92"/>
        <end position="108"/>
    </location>
</feature>
<dbReference type="InterPro" id="IPR001214">
    <property type="entry name" value="SET_dom"/>
</dbReference>
<dbReference type="STRING" id="576137.A0A1L7XVU5"/>
<dbReference type="Gene3D" id="3.30.70.330">
    <property type="match status" value="1"/>
</dbReference>
<feature type="compositionally biased region" description="Basic and acidic residues" evidence="17">
    <location>
        <begin position="748"/>
        <end position="769"/>
    </location>
</feature>
<comment type="catalytic activity">
    <reaction evidence="13 16">
        <text>L-lysyl(4)-[histone H3] + 3 S-adenosyl-L-methionine = N(6),N(6),N(6)-trimethyl-L-lysyl(4)-[histone H3] + 3 S-adenosyl-L-homocysteine + 3 H(+)</text>
        <dbReference type="Rhea" id="RHEA:60260"/>
        <dbReference type="Rhea" id="RHEA-COMP:15537"/>
        <dbReference type="Rhea" id="RHEA-COMP:15547"/>
        <dbReference type="ChEBI" id="CHEBI:15378"/>
        <dbReference type="ChEBI" id="CHEBI:29969"/>
        <dbReference type="ChEBI" id="CHEBI:57856"/>
        <dbReference type="ChEBI" id="CHEBI:59789"/>
        <dbReference type="ChEBI" id="CHEBI:61961"/>
        <dbReference type="EC" id="2.1.1.354"/>
    </reaction>
</comment>
<evidence type="ECO:0000256" key="3">
    <source>
        <dbReference type="ARBA" id="ARBA00012182"/>
    </source>
</evidence>
<keyword evidence="9 16" id="KW-0156">Chromatin regulator</keyword>
<dbReference type="GO" id="GO:0032259">
    <property type="term" value="P:methylation"/>
    <property type="evidence" value="ECO:0007669"/>
    <property type="project" value="UniProtKB-KW"/>
</dbReference>
<keyword evidence="5 16" id="KW-0158">Chromosome</keyword>
<dbReference type="InterPro" id="IPR017111">
    <property type="entry name" value="Set1_fungi"/>
</dbReference>
<dbReference type="InterPro" id="IPR024636">
    <property type="entry name" value="SET_assoc"/>
</dbReference>
<dbReference type="Pfam" id="PF11767">
    <property type="entry name" value="SET_assoc"/>
    <property type="match status" value="1"/>
</dbReference>
<reference evidence="20 21" key="1">
    <citation type="submission" date="2016-03" db="EMBL/GenBank/DDBJ databases">
        <authorList>
            <person name="Ploux O."/>
        </authorList>
    </citation>
    <scope>NUCLEOTIDE SEQUENCE [LARGE SCALE GENOMIC DNA]</scope>
    <source>
        <strain evidence="20 21">UAMH 11012</strain>
    </source>
</reference>
<dbReference type="GO" id="GO:0048188">
    <property type="term" value="C:Set1C/COMPASS complex"/>
    <property type="evidence" value="ECO:0007669"/>
    <property type="project" value="InterPro"/>
</dbReference>
<evidence type="ECO:0000256" key="16">
    <source>
        <dbReference type="PIRNR" id="PIRNR037104"/>
    </source>
</evidence>
<keyword evidence="8 16" id="KW-0949">S-adenosyl-L-methionine</keyword>
<dbReference type="InterPro" id="IPR035979">
    <property type="entry name" value="RBD_domain_sf"/>
</dbReference>
<dbReference type="PANTHER" id="PTHR45814:SF2">
    <property type="entry name" value="HISTONE-LYSINE N-METHYLTRANSFERASE SETD1"/>
    <property type="match status" value="1"/>
</dbReference>
<feature type="compositionally biased region" description="Basic and acidic residues" evidence="17">
    <location>
        <begin position="19"/>
        <end position="31"/>
    </location>
</feature>
<organism evidence="20 21">
    <name type="scientific">Phialocephala subalpina</name>
    <dbReference type="NCBI Taxonomy" id="576137"/>
    <lineage>
        <taxon>Eukaryota</taxon>
        <taxon>Fungi</taxon>
        <taxon>Dikarya</taxon>
        <taxon>Ascomycota</taxon>
        <taxon>Pezizomycotina</taxon>
        <taxon>Leotiomycetes</taxon>
        <taxon>Helotiales</taxon>
        <taxon>Mollisiaceae</taxon>
        <taxon>Phialocephala</taxon>
        <taxon>Phialocephala fortinii species complex</taxon>
    </lineage>
</organism>
<comment type="catalytic activity">
    <reaction evidence="14">
        <text>N(6)-methyl-L-lysyl(4)-[histone H3] + S-adenosyl-L-methionine = N(6),N(6)-dimethyl-L-lysyl(4)-[histone H3] + S-adenosyl-L-homocysteine + H(+)</text>
        <dbReference type="Rhea" id="RHEA:60268"/>
        <dbReference type="Rhea" id="RHEA-COMP:15540"/>
        <dbReference type="Rhea" id="RHEA-COMP:15543"/>
        <dbReference type="ChEBI" id="CHEBI:15378"/>
        <dbReference type="ChEBI" id="CHEBI:57856"/>
        <dbReference type="ChEBI" id="CHEBI:59789"/>
        <dbReference type="ChEBI" id="CHEBI:61929"/>
        <dbReference type="ChEBI" id="CHEBI:61976"/>
    </reaction>
</comment>
<evidence type="ECO:0000256" key="8">
    <source>
        <dbReference type="ARBA" id="ARBA00022691"/>
    </source>
</evidence>
<dbReference type="SUPFAM" id="SSF54928">
    <property type="entry name" value="RNA-binding domain, RBD"/>
    <property type="match status" value="1"/>
</dbReference>
<dbReference type="GO" id="GO:0140999">
    <property type="term" value="F:histone H3K4 trimethyltransferase activity"/>
    <property type="evidence" value="ECO:0007669"/>
    <property type="project" value="UniProtKB-EC"/>
</dbReference>
<evidence type="ECO:0000256" key="1">
    <source>
        <dbReference type="ARBA" id="ARBA00004123"/>
    </source>
</evidence>
<gene>
    <name evidence="20" type="ORF">PAC_19061</name>
</gene>
<dbReference type="GO" id="GO:0005694">
    <property type="term" value="C:chromosome"/>
    <property type="evidence" value="ECO:0007669"/>
    <property type="project" value="UniProtKB-SubCell"/>
</dbReference>
<comment type="subunit">
    <text evidence="16">Component of the COMPASS (Set1C) complex.</text>
</comment>
<dbReference type="InterPro" id="IPR044570">
    <property type="entry name" value="Set1-like"/>
</dbReference>
<dbReference type="PROSITE" id="PS50280">
    <property type="entry name" value="SET"/>
    <property type="match status" value="1"/>
</dbReference>
<feature type="region of interest" description="Disordered" evidence="17">
    <location>
        <begin position="659"/>
        <end position="808"/>
    </location>
</feature>
<feature type="region of interest" description="Disordered" evidence="17">
    <location>
        <begin position="548"/>
        <end position="595"/>
    </location>
</feature>
<dbReference type="PROSITE" id="PS51572">
    <property type="entry name" value="SAM_MT43_1"/>
    <property type="match status" value="1"/>
</dbReference>
<dbReference type="Gene3D" id="2.170.270.10">
    <property type="entry name" value="SET domain"/>
    <property type="match status" value="1"/>
</dbReference>
<evidence type="ECO:0000313" key="20">
    <source>
        <dbReference type="EMBL" id="CZR69161.1"/>
    </source>
</evidence>
<dbReference type="SUPFAM" id="SSF82199">
    <property type="entry name" value="SET domain"/>
    <property type="match status" value="1"/>
</dbReference>
<dbReference type="EC" id="2.1.1.354" evidence="3 16"/>
<evidence type="ECO:0000256" key="13">
    <source>
        <dbReference type="ARBA" id="ARBA00047571"/>
    </source>
</evidence>
<dbReference type="InterPro" id="IPR024657">
    <property type="entry name" value="COMPASS_Set1_N-SET"/>
</dbReference>
<dbReference type="Pfam" id="PF00856">
    <property type="entry name" value="SET"/>
    <property type="match status" value="1"/>
</dbReference>
<evidence type="ECO:0000256" key="10">
    <source>
        <dbReference type="ARBA" id="ARBA00023242"/>
    </source>
</evidence>
<feature type="compositionally biased region" description="Polar residues" evidence="17">
    <location>
        <begin position="109"/>
        <end position="151"/>
    </location>
</feature>
<evidence type="ECO:0000259" key="19">
    <source>
        <dbReference type="PROSITE" id="PS50868"/>
    </source>
</evidence>
<dbReference type="PIRSF" id="PIRSF037104">
    <property type="entry name" value="Histone_H3-K4_mtfrase_Set1_fun"/>
    <property type="match status" value="1"/>
</dbReference>
<evidence type="ECO:0000256" key="7">
    <source>
        <dbReference type="ARBA" id="ARBA00022679"/>
    </source>
</evidence>
<evidence type="ECO:0000256" key="2">
    <source>
        <dbReference type="ARBA" id="ARBA00004286"/>
    </source>
</evidence>
<evidence type="ECO:0000256" key="15">
    <source>
        <dbReference type="ARBA" id="ARBA00049129"/>
    </source>
</evidence>
<evidence type="ECO:0000313" key="21">
    <source>
        <dbReference type="Proteomes" id="UP000184330"/>
    </source>
</evidence>
<dbReference type="OrthoDB" id="308383at2759"/>
<sequence>MSRASGASFAQFFPSAPRAAKDKAKEREKYKSQGVDSPSIRPVADTKVSIPFSRADVPALSRPGGEIKPPINGFAAPAEDNESQQGDLLNGVGSASSHTSTVSSGFSAPAQQSNMSTLGGPRNVSSLTPLTNIESSPLSTASPQHKSGFHTINSNQLNNAIAVGTNSALPTQPPAEAPKPTDTRVYARDPNKGLKGERCTYDPLLDKHDKHAAKRAKAIYKKFGWEDDAPPPDPRLSKPGGKLDYINVDFHHPQSRLRQAPYLIKPYPYDPKTSLGPGPPTQVVVTGFDPLHNFANVAAIFSSYGEVAESSNKLHPETGSCLGFATFRYRDSKRNHAGRIVTAIEAAKTAVRKGAGMRLGTYNVKVEFDPEGNKSRRMMENVLKTSQVTPAPQISKPAATAPKPAEKTSGPPPTAPKGPASSRPIFRPPLNPAVISAKPIQPVQPVRQRYVESAEPVSLQLPHTPYLFVSGESVPVMPTTPPHMLKRTRHFEADDVKMDKYGYYIVFPNNSTGRYNCERCYHGLHGTLMFNYTMMIKMYLWGTNGRSNTHRPSDATHNRSRSPPRHQIEDRDKKDAEERRREEEADLEDEKKERAKNFDPAREAIEVIRKELKDQLVRNIRTKIAAPILHKFMDPSNHAAKRRKLNIPDPKDAKITIIHEDDDREDSPAVGTPNSRADGERPPMGAGRLNVAALPRIRKKEKGSKKENVGFKDPFGRVRPGSSSRTVYRPLAHRFIHSEDEDSDDDTESHSRARDTEEPDSRPRSRMTSEESGDEPDVLRRDLAKDDVASVDTRDEDSMSEANFVVGEPIKQRPMKRKLDLQVEAAIKRQKKKTDEELFGVAQDKIEEQFPLSASTVDDDNPMDIDAIVKTEGGAEAAFAAGKKKVATKQKKKSKRQIFEEREALKRQQEGIYMEEALRQASEAIEDDEEDVIIETAPVETTVEWGMSGESPRPTVDDDFANLLDLDGLQNLLKDEEDAPLAIDTFNDPTSAGEGYSTAWAWKQEDIKGLNRSGYRGLVTEPTEVHGYYVPNETGCARTEGTKKILNSEKSKYLPHRIKVQKQREEMQAEASKSGKSAIVQAQEAARVAAEKQAAKGNSRASRVNNRRFMADVNDQRKNLNLGNDTDALRFNQLQKRKKPVKFARSAIHNWGLYAMENIAMNDMIIEYVGEKVRQQVADFREHSYLRSGIGSSYLFRIDESTVVDATKKGGIARFINHSCLPNCTAKIITVEKSKRIVIYALRDIAQNEELTYDYKFEREIGSTDRIPCLCGTAACKGFLN</sequence>
<evidence type="ECO:0000256" key="12">
    <source>
        <dbReference type="ARBA" id="ARBA00044515"/>
    </source>
</evidence>
<comment type="function">
    <text evidence="16">Catalytic component of the COMPASS (Set1C) complex that specifically mono-, di- and trimethylates histone H3 to form H3K4me1/2/3. COMPASS recognizes ubiquitinated H2B on one face of the nucleosome which stimulates the methylation of H3 on the opposing face.</text>
</comment>
<feature type="region of interest" description="Disordered" evidence="17">
    <location>
        <begin position="385"/>
        <end position="428"/>
    </location>
</feature>
<dbReference type="Pfam" id="PF11764">
    <property type="entry name" value="N-SET"/>
    <property type="match status" value="1"/>
</dbReference>
<evidence type="ECO:0000256" key="14">
    <source>
        <dbReference type="ARBA" id="ARBA00047583"/>
    </source>
</evidence>
<evidence type="ECO:0000256" key="4">
    <source>
        <dbReference type="ARBA" id="ARBA00015839"/>
    </source>
</evidence>
<keyword evidence="7 16" id="KW-0808">Transferase</keyword>
<comment type="subunit">
    <text evidence="12">Component of the Set1C/COMPASS complex.</text>
</comment>